<dbReference type="PROSITE" id="PS51077">
    <property type="entry name" value="HTH_ICLR"/>
    <property type="match status" value="1"/>
</dbReference>
<reference evidence="6" key="1">
    <citation type="submission" date="2022-05" db="EMBL/GenBank/DDBJ databases">
        <title>Sphingomonas sp. strain MG17 Genome sequencing and assembly.</title>
        <authorList>
            <person name="Kim I."/>
        </authorList>
    </citation>
    <scope>NUCLEOTIDE SEQUENCE</scope>
    <source>
        <strain evidence="6">MG17</strain>
    </source>
</reference>
<dbReference type="InterPro" id="IPR005471">
    <property type="entry name" value="Tscrpt_reg_IclR_N"/>
</dbReference>
<dbReference type="InterPro" id="IPR036388">
    <property type="entry name" value="WH-like_DNA-bd_sf"/>
</dbReference>
<evidence type="ECO:0000313" key="6">
    <source>
        <dbReference type="EMBL" id="MCP3731158.1"/>
    </source>
</evidence>
<keyword evidence="3" id="KW-0804">Transcription</keyword>
<dbReference type="Gene3D" id="3.30.450.40">
    <property type="match status" value="1"/>
</dbReference>
<dbReference type="GO" id="GO:0003677">
    <property type="term" value="F:DNA binding"/>
    <property type="evidence" value="ECO:0007669"/>
    <property type="project" value="UniProtKB-KW"/>
</dbReference>
<dbReference type="InterPro" id="IPR014757">
    <property type="entry name" value="Tscrpt_reg_IclR_C"/>
</dbReference>
<dbReference type="SMART" id="SM00346">
    <property type="entry name" value="HTH_ICLR"/>
    <property type="match status" value="1"/>
</dbReference>
<evidence type="ECO:0000259" key="5">
    <source>
        <dbReference type="PROSITE" id="PS51078"/>
    </source>
</evidence>
<gene>
    <name evidence="6" type="ORF">M9978_12035</name>
</gene>
<evidence type="ECO:0000259" key="4">
    <source>
        <dbReference type="PROSITE" id="PS51077"/>
    </source>
</evidence>
<dbReference type="PROSITE" id="PS51078">
    <property type="entry name" value="ICLR_ED"/>
    <property type="match status" value="1"/>
</dbReference>
<feature type="domain" description="HTH iclR-type" evidence="4">
    <location>
        <begin position="9"/>
        <end position="69"/>
    </location>
</feature>
<dbReference type="GO" id="GO:0003700">
    <property type="term" value="F:DNA-binding transcription factor activity"/>
    <property type="evidence" value="ECO:0007669"/>
    <property type="project" value="TreeGrafter"/>
</dbReference>
<comment type="caution">
    <text evidence="6">The sequence shown here is derived from an EMBL/GenBank/DDBJ whole genome shotgun (WGS) entry which is preliminary data.</text>
</comment>
<keyword evidence="2" id="KW-0238">DNA-binding</keyword>
<proteinExistence type="predicted"/>
<dbReference type="InterPro" id="IPR050707">
    <property type="entry name" value="HTH_MetabolicPath_Reg"/>
</dbReference>
<accession>A0A9X2KPX9</accession>
<keyword evidence="7" id="KW-1185">Reference proteome</keyword>
<keyword evidence="1" id="KW-0805">Transcription regulation</keyword>
<dbReference type="Pfam" id="PF09339">
    <property type="entry name" value="HTH_IclR"/>
    <property type="match status" value="1"/>
</dbReference>
<feature type="domain" description="IclR-ED" evidence="5">
    <location>
        <begin position="70"/>
        <end position="253"/>
    </location>
</feature>
<evidence type="ECO:0000256" key="1">
    <source>
        <dbReference type="ARBA" id="ARBA00023015"/>
    </source>
</evidence>
<dbReference type="PANTHER" id="PTHR30136:SF34">
    <property type="entry name" value="TRANSCRIPTIONAL REGULATOR"/>
    <property type="match status" value="1"/>
</dbReference>
<dbReference type="InterPro" id="IPR036390">
    <property type="entry name" value="WH_DNA-bd_sf"/>
</dbReference>
<dbReference type="SUPFAM" id="SSF55781">
    <property type="entry name" value="GAF domain-like"/>
    <property type="match status" value="1"/>
</dbReference>
<dbReference type="InterPro" id="IPR029016">
    <property type="entry name" value="GAF-like_dom_sf"/>
</dbReference>
<dbReference type="GO" id="GO:0045892">
    <property type="term" value="P:negative regulation of DNA-templated transcription"/>
    <property type="evidence" value="ECO:0007669"/>
    <property type="project" value="TreeGrafter"/>
</dbReference>
<dbReference type="EMBL" id="JAMLDX010000008">
    <property type="protein sequence ID" value="MCP3731158.1"/>
    <property type="molecule type" value="Genomic_DNA"/>
</dbReference>
<evidence type="ECO:0000256" key="2">
    <source>
        <dbReference type="ARBA" id="ARBA00023125"/>
    </source>
</evidence>
<dbReference type="Proteomes" id="UP001139451">
    <property type="component" value="Unassembled WGS sequence"/>
</dbReference>
<evidence type="ECO:0000256" key="3">
    <source>
        <dbReference type="ARBA" id="ARBA00023163"/>
    </source>
</evidence>
<organism evidence="6 7">
    <name type="scientific">Sphingomonas tagetis</name>
    <dbReference type="NCBI Taxonomy" id="2949092"/>
    <lineage>
        <taxon>Bacteria</taxon>
        <taxon>Pseudomonadati</taxon>
        <taxon>Pseudomonadota</taxon>
        <taxon>Alphaproteobacteria</taxon>
        <taxon>Sphingomonadales</taxon>
        <taxon>Sphingomonadaceae</taxon>
        <taxon>Sphingomonas</taxon>
    </lineage>
</organism>
<protein>
    <submittedName>
        <fullName evidence="6">Helix-turn-helix domain-containing protein</fullName>
    </submittedName>
</protein>
<dbReference type="Pfam" id="PF01614">
    <property type="entry name" value="IclR_C"/>
    <property type="match status" value="1"/>
</dbReference>
<dbReference type="Gene3D" id="1.10.10.10">
    <property type="entry name" value="Winged helix-like DNA-binding domain superfamily/Winged helix DNA-binding domain"/>
    <property type="match status" value="1"/>
</dbReference>
<name>A0A9X2KPX9_9SPHN</name>
<sequence>MTERDPDYMQSLARGLQVLEAFAVLGQRQSVAGLAAHTGLARGVVARCLHTLVRTGHVERQDRHFSVLPGVLRLADAFLSDRSLPALAQPLLEQLRDEIGESCSLGVFDRSDILYIARASRSSIMTIGLRVGSRLPAWCTSMGRVLLAELPPADRDALIPATLPRLTPDTVANRAALDEKLDEALRDGFALVDQELEAGLRSIAVPVRDPEARLIAALNVGTNALERSIDDLRTRILPRLQATAAALHREIGRFM</sequence>
<dbReference type="SUPFAM" id="SSF46785">
    <property type="entry name" value="Winged helix' DNA-binding domain"/>
    <property type="match status" value="1"/>
</dbReference>
<evidence type="ECO:0000313" key="7">
    <source>
        <dbReference type="Proteomes" id="UP001139451"/>
    </source>
</evidence>
<dbReference type="RefSeq" id="WP_254293482.1">
    <property type="nucleotide sequence ID" value="NZ_JAMLDX010000008.1"/>
</dbReference>
<dbReference type="PANTHER" id="PTHR30136">
    <property type="entry name" value="HELIX-TURN-HELIX TRANSCRIPTIONAL REGULATOR, ICLR FAMILY"/>
    <property type="match status" value="1"/>
</dbReference>
<dbReference type="AlphaFoldDB" id="A0A9X2KPX9"/>